<evidence type="ECO:0000313" key="6">
    <source>
        <dbReference type="EMBL" id="RAK01504.1"/>
    </source>
</evidence>
<reference evidence="7 9" key="1">
    <citation type="journal article" date="2018" name="Front. Microbiol.">
        <title>Genome-Based Analysis Reveals the Taxonomy and Diversity of the Family Idiomarinaceae.</title>
        <authorList>
            <person name="Liu Y."/>
            <person name="Lai Q."/>
            <person name="Shao Z."/>
        </authorList>
    </citation>
    <scope>NUCLEOTIDE SEQUENCE [LARGE SCALE GENOMIC DNA]</scope>
    <source>
        <strain evidence="7 9">CF12-14</strain>
    </source>
</reference>
<name>A0A327X601_9GAMM</name>
<dbReference type="GO" id="GO:0003677">
    <property type="term" value="F:DNA binding"/>
    <property type="evidence" value="ECO:0007669"/>
    <property type="project" value="UniProtKB-KW"/>
</dbReference>
<dbReference type="InterPro" id="IPR037402">
    <property type="entry name" value="YidZ_PBP2"/>
</dbReference>
<dbReference type="AlphaFoldDB" id="A0A327X601"/>
<evidence type="ECO:0000256" key="1">
    <source>
        <dbReference type="ARBA" id="ARBA00009437"/>
    </source>
</evidence>
<dbReference type="Proteomes" id="UP000249203">
    <property type="component" value="Unassembled WGS sequence"/>
</dbReference>
<dbReference type="GO" id="GO:0003700">
    <property type="term" value="F:DNA-binding transcription factor activity"/>
    <property type="evidence" value="ECO:0007669"/>
    <property type="project" value="InterPro"/>
</dbReference>
<feature type="domain" description="HTH lysR-type" evidence="5">
    <location>
        <begin position="10"/>
        <end position="67"/>
    </location>
</feature>
<gene>
    <name evidence="6" type="ORF">B0I24_101127</name>
    <name evidence="7" type="ORF">CWE07_00610</name>
</gene>
<dbReference type="InterPro" id="IPR036390">
    <property type="entry name" value="WH_DNA-bd_sf"/>
</dbReference>
<evidence type="ECO:0000313" key="9">
    <source>
        <dbReference type="Proteomes" id="UP000287865"/>
    </source>
</evidence>
<evidence type="ECO:0000256" key="3">
    <source>
        <dbReference type="ARBA" id="ARBA00023125"/>
    </source>
</evidence>
<dbReference type="SUPFAM" id="SSF53850">
    <property type="entry name" value="Periplasmic binding protein-like II"/>
    <property type="match status" value="1"/>
</dbReference>
<dbReference type="InterPro" id="IPR036388">
    <property type="entry name" value="WH-like_DNA-bd_sf"/>
</dbReference>
<keyword evidence="3 6" id="KW-0238">DNA-binding</keyword>
<evidence type="ECO:0000313" key="7">
    <source>
        <dbReference type="EMBL" id="RUO28341.1"/>
    </source>
</evidence>
<evidence type="ECO:0000259" key="5">
    <source>
        <dbReference type="PROSITE" id="PS50931"/>
    </source>
</evidence>
<keyword evidence="4" id="KW-0804">Transcription</keyword>
<dbReference type="InterPro" id="IPR000847">
    <property type="entry name" value="LysR_HTH_N"/>
</dbReference>
<dbReference type="Pfam" id="PF00126">
    <property type="entry name" value="HTH_1"/>
    <property type="match status" value="1"/>
</dbReference>
<dbReference type="CDD" id="cd08417">
    <property type="entry name" value="PBP2_Nitroaromatics_like"/>
    <property type="match status" value="1"/>
</dbReference>
<keyword evidence="9" id="KW-1185">Reference proteome</keyword>
<dbReference type="Pfam" id="PF03466">
    <property type="entry name" value="LysR_substrate"/>
    <property type="match status" value="1"/>
</dbReference>
<sequence>MDTQQRFNQLDLNLLRVLREVYIQRQLSLAADHLALSASAVSHALRRLRDYFDDPLFERHGRRLVPTALCASIAPTLVEHLDAMQTLFASPQSFNPHQAQVTFKLGMPDALEATLLPALHHYIQTQAPHCQLRSVPFVREQASELLARRELDVIIDVARPVASPVQHQRLIQDKLMILSAQPVTLYSATQYIEQQHIAVSGRAHGIVLEDISFLQAGIERDIVMRCQSYQSAAQIVAQSQLCLTAPSSVAVRLAAQYQLHLQALPFTQPAIDLHLYWHQRDHDNPANVWLRQTLVDIARD</sequence>
<dbReference type="PANTHER" id="PTHR30118">
    <property type="entry name" value="HTH-TYPE TRANSCRIPTIONAL REGULATOR LEUO-RELATED"/>
    <property type="match status" value="1"/>
</dbReference>
<protein>
    <submittedName>
        <fullName evidence="6">DNA-binding transcriptional LysR family regulator</fullName>
    </submittedName>
    <submittedName>
        <fullName evidence="7">LysR family transcriptional regulator</fullName>
    </submittedName>
</protein>
<evidence type="ECO:0000256" key="2">
    <source>
        <dbReference type="ARBA" id="ARBA00023015"/>
    </source>
</evidence>
<accession>A0A327X601</accession>
<dbReference type="RefSeq" id="WP_111567996.1">
    <property type="nucleotide sequence ID" value="NZ_PIPK01000001.1"/>
</dbReference>
<dbReference type="Gene3D" id="3.40.190.10">
    <property type="entry name" value="Periplasmic binding protein-like II"/>
    <property type="match status" value="2"/>
</dbReference>
<dbReference type="InterPro" id="IPR005119">
    <property type="entry name" value="LysR_subst-bd"/>
</dbReference>
<dbReference type="Proteomes" id="UP000287865">
    <property type="component" value="Unassembled WGS sequence"/>
</dbReference>
<dbReference type="PROSITE" id="PS50931">
    <property type="entry name" value="HTH_LYSR"/>
    <property type="match status" value="1"/>
</dbReference>
<reference evidence="6 8" key="2">
    <citation type="submission" date="2018-06" db="EMBL/GenBank/DDBJ databases">
        <title>Genomic Encyclopedia of Type Strains, Phase III (KMG-III): the genomes of soil and plant-associated and newly described type strains.</title>
        <authorList>
            <person name="Whitman W."/>
        </authorList>
    </citation>
    <scope>NUCLEOTIDE SEQUENCE [LARGE SCALE GENOMIC DNA]</scope>
    <source>
        <strain evidence="6 8">CGMCC 1.15366</strain>
    </source>
</reference>
<organism evidence="6 8">
    <name type="scientific">Aliidiomarina maris</name>
    <dbReference type="NCBI Taxonomy" id="531312"/>
    <lineage>
        <taxon>Bacteria</taxon>
        <taxon>Pseudomonadati</taxon>
        <taxon>Pseudomonadota</taxon>
        <taxon>Gammaproteobacteria</taxon>
        <taxon>Alteromonadales</taxon>
        <taxon>Idiomarinaceae</taxon>
        <taxon>Aliidiomarina</taxon>
    </lineage>
</organism>
<evidence type="ECO:0000256" key="4">
    <source>
        <dbReference type="ARBA" id="ARBA00023163"/>
    </source>
</evidence>
<dbReference type="EMBL" id="QLMD01000001">
    <property type="protein sequence ID" value="RAK01504.1"/>
    <property type="molecule type" value="Genomic_DNA"/>
</dbReference>
<comment type="similarity">
    <text evidence="1">Belongs to the LysR transcriptional regulatory family.</text>
</comment>
<proteinExistence type="inferred from homology"/>
<evidence type="ECO:0000313" key="8">
    <source>
        <dbReference type="Proteomes" id="UP000249203"/>
    </source>
</evidence>
<dbReference type="Gene3D" id="1.10.10.10">
    <property type="entry name" value="Winged helix-like DNA-binding domain superfamily/Winged helix DNA-binding domain"/>
    <property type="match status" value="1"/>
</dbReference>
<dbReference type="EMBL" id="PIPK01000001">
    <property type="protein sequence ID" value="RUO28341.1"/>
    <property type="molecule type" value="Genomic_DNA"/>
</dbReference>
<dbReference type="SUPFAM" id="SSF46785">
    <property type="entry name" value="Winged helix' DNA-binding domain"/>
    <property type="match status" value="1"/>
</dbReference>
<dbReference type="OrthoDB" id="8720143at2"/>
<dbReference type="InterPro" id="IPR050389">
    <property type="entry name" value="LysR-type_TF"/>
</dbReference>
<keyword evidence="2" id="KW-0805">Transcription regulation</keyword>
<dbReference type="PANTHER" id="PTHR30118:SF15">
    <property type="entry name" value="TRANSCRIPTIONAL REGULATORY PROTEIN"/>
    <property type="match status" value="1"/>
</dbReference>
<comment type="caution">
    <text evidence="6">The sequence shown here is derived from an EMBL/GenBank/DDBJ whole genome shotgun (WGS) entry which is preliminary data.</text>
</comment>